<keyword evidence="2" id="KW-1185">Reference proteome</keyword>
<sequence length="56" mass="6103">MLDLRGEFATGQAAMAEIGRKQEELRAMLLRIGGAIQVLEELLGQTAAHTQPQDQP</sequence>
<dbReference type="EMBL" id="JBIGIA010000005">
    <property type="protein sequence ID" value="MFG6456865.1"/>
    <property type="molecule type" value="Genomic_DNA"/>
</dbReference>
<accession>A0ABW7G4J5</accession>
<comment type="caution">
    <text evidence="1">The sequence shown here is derived from an EMBL/GenBank/DDBJ whole genome shotgun (WGS) entry which is preliminary data.</text>
</comment>
<name>A0ABW7G4J5_9BURK</name>
<dbReference type="Proteomes" id="UP001606305">
    <property type="component" value="Unassembled WGS sequence"/>
</dbReference>
<evidence type="ECO:0000313" key="1">
    <source>
        <dbReference type="EMBL" id="MFG6456865.1"/>
    </source>
</evidence>
<protein>
    <submittedName>
        <fullName evidence="1">Uncharacterized protein</fullName>
    </submittedName>
</protein>
<evidence type="ECO:0000313" key="2">
    <source>
        <dbReference type="Proteomes" id="UP001606305"/>
    </source>
</evidence>
<proteinExistence type="predicted"/>
<reference evidence="1 2" key="1">
    <citation type="submission" date="2024-09" db="EMBL/GenBank/DDBJ databases">
        <title>Novel species of the genus Pelomonas and Roseateles isolated from streams.</title>
        <authorList>
            <person name="Lu H."/>
        </authorList>
    </citation>
    <scope>NUCLEOTIDE SEQUENCE [LARGE SCALE GENOMIC DNA]</scope>
    <source>
        <strain evidence="1 2">BYS96W</strain>
    </source>
</reference>
<organism evidence="1 2">
    <name type="scientific">Pelomonas nitida</name>
    <dbReference type="NCBI Taxonomy" id="3299027"/>
    <lineage>
        <taxon>Bacteria</taxon>
        <taxon>Pseudomonadati</taxon>
        <taxon>Pseudomonadota</taxon>
        <taxon>Betaproteobacteria</taxon>
        <taxon>Burkholderiales</taxon>
        <taxon>Sphaerotilaceae</taxon>
        <taxon>Roseateles</taxon>
    </lineage>
</organism>
<gene>
    <name evidence="1" type="ORF">ACG00X_08465</name>
</gene>